<comment type="catalytic activity">
    <reaction evidence="6">
        <text>L-homocysteine + L-serine = L,L-cystathionine + H2O</text>
        <dbReference type="Rhea" id="RHEA:10112"/>
        <dbReference type="ChEBI" id="CHEBI:15377"/>
        <dbReference type="ChEBI" id="CHEBI:33384"/>
        <dbReference type="ChEBI" id="CHEBI:58161"/>
        <dbReference type="ChEBI" id="CHEBI:58199"/>
        <dbReference type="EC" id="4.2.1.22"/>
    </reaction>
</comment>
<dbReference type="GO" id="GO:0004122">
    <property type="term" value="F:cystathionine beta-synthase activity"/>
    <property type="evidence" value="ECO:0007669"/>
    <property type="project" value="UniProtKB-EC"/>
</dbReference>
<evidence type="ECO:0000313" key="8">
    <source>
        <dbReference type="EMBL" id="KAJ5598530.1"/>
    </source>
</evidence>
<dbReference type="Gene3D" id="3.40.50.1100">
    <property type="match status" value="2"/>
</dbReference>
<dbReference type="FunFam" id="3.40.50.1100:FF:000118">
    <property type="entry name" value="Related to CYS4-cystathionine beta-synthase"/>
    <property type="match status" value="1"/>
</dbReference>
<dbReference type="EC" id="4.2.1.22" evidence="4"/>
<keyword evidence="9" id="KW-1185">Reference proteome</keyword>
<dbReference type="GeneID" id="81589910"/>
<comment type="pathway">
    <text evidence="2">Amino-acid biosynthesis; L-cysteine biosynthesis; L-cysteine from L-homocysteine and L-serine: step 1/2.</text>
</comment>
<dbReference type="AlphaFoldDB" id="A0AAD6E0T8"/>
<dbReference type="SUPFAM" id="SSF53686">
    <property type="entry name" value="Tryptophan synthase beta subunit-like PLP-dependent enzymes"/>
    <property type="match status" value="1"/>
</dbReference>
<dbReference type="FunFam" id="3.40.50.1100:FF:000003">
    <property type="entry name" value="Cystathionine beta-synthase"/>
    <property type="match status" value="1"/>
</dbReference>
<proteinExistence type="inferred from homology"/>
<dbReference type="GO" id="GO:0006535">
    <property type="term" value="P:cysteine biosynthetic process from serine"/>
    <property type="evidence" value="ECO:0007669"/>
    <property type="project" value="InterPro"/>
</dbReference>
<keyword evidence="5" id="KW-0663">Pyridoxal phosphate</keyword>
<evidence type="ECO:0000256" key="6">
    <source>
        <dbReference type="ARBA" id="ARBA00047490"/>
    </source>
</evidence>
<dbReference type="InterPro" id="IPR050214">
    <property type="entry name" value="Cys_Synth/Cystath_Beta-Synth"/>
</dbReference>
<evidence type="ECO:0000256" key="4">
    <source>
        <dbReference type="ARBA" id="ARBA00012041"/>
    </source>
</evidence>
<organism evidence="8 9">
    <name type="scientific">Penicillium hordei</name>
    <dbReference type="NCBI Taxonomy" id="40994"/>
    <lineage>
        <taxon>Eukaryota</taxon>
        <taxon>Fungi</taxon>
        <taxon>Dikarya</taxon>
        <taxon>Ascomycota</taxon>
        <taxon>Pezizomycotina</taxon>
        <taxon>Eurotiomycetes</taxon>
        <taxon>Eurotiomycetidae</taxon>
        <taxon>Eurotiales</taxon>
        <taxon>Aspergillaceae</taxon>
        <taxon>Penicillium</taxon>
    </lineage>
</organism>
<evidence type="ECO:0000256" key="1">
    <source>
        <dbReference type="ARBA" id="ARBA00001933"/>
    </source>
</evidence>
<evidence type="ECO:0000259" key="7">
    <source>
        <dbReference type="Pfam" id="PF00291"/>
    </source>
</evidence>
<dbReference type="InterPro" id="IPR001926">
    <property type="entry name" value="TrpB-like_PALP"/>
</dbReference>
<evidence type="ECO:0000256" key="3">
    <source>
        <dbReference type="ARBA" id="ARBA00007103"/>
    </source>
</evidence>
<comment type="cofactor">
    <cofactor evidence="1">
        <name>pyridoxal 5'-phosphate</name>
        <dbReference type="ChEBI" id="CHEBI:597326"/>
    </cofactor>
</comment>
<dbReference type="InterPro" id="IPR036052">
    <property type="entry name" value="TrpB-like_PALP_sf"/>
</dbReference>
<dbReference type="Pfam" id="PF00291">
    <property type="entry name" value="PALP"/>
    <property type="match status" value="1"/>
</dbReference>
<dbReference type="CDD" id="cd01561">
    <property type="entry name" value="CBS_like"/>
    <property type="match status" value="1"/>
</dbReference>
<accession>A0AAD6E0T8</accession>
<dbReference type="PROSITE" id="PS00901">
    <property type="entry name" value="CYS_SYNTHASE"/>
    <property type="match status" value="1"/>
</dbReference>
<evidence type="ECO:0000256" key="5">
    <source>
        <dbReference type="ARBA" id="ARBA00022898"/>
    </source>
</evidence>
<sequence length="360" mass="38899">MPYNPMEETSKAGPFLGQLKNGSVADCIGATPLVHLNRLPAAIGIKAQVYAKLEYFNASGSVKDRIAKRMVEKAERDGTIKPGDTLIEASSGNTGIAIALMAAIKGYECIITLSEKMSLEKEQILKALGAKVVRTPAGVPIDSPDSIISVAQRLQKEIPNSFILNQYTNPENPAAHEFGTAEELLHQTEGRIDVLISGAGTGGTVTGTTRGLKKHRKDILCVAVDPFGSVLAQPDDLNNLRAEYKVEGIGYDFVPEVLNQAEPDLWIKTSDRDSFQYARRLVREEGLLCGGSSGATIAALVQLVEARPELNAEDKLIVVILPDSLRNYLTKFADDNWMAEHGYNVFDSGCTLGPNSKSTQ</sequence>
<dbReference type="Proteomes" id="UP001213799">
    <property type="component" value="Unassembled WGS sequence"/>
</dbReference>
<dbReference type="PANTHER" id="PTHR10314">
    <property type="entry name" value="CYSTATHIONINE BETA-SYNTHASE"/>
    <property type="match status" value="1"/>
</dbReference>
<evidence type="ECO:0000313" key="9">
    <source>
        <dbReference type="Proteomes" id="UP001213799"/>
    </source>
</evidence>
<comment type="caution">
    <text evidence="8">The sequence shown here is derived from an EMBL/GenBank/DDBJ whole genome shotgun (WGS) entry which is preliminary data.</text>
</comment>
<dbReference type="EMBL" id="JAQJAE010000004">
    <property type="protein sequence ID" value="KAJ5598530.1"/>
    <property type="molecule type" value="Genomic_DNA"/>
</dbReference>
<protein>
    <recommendedName>
        <fullName evidence="4">cystathionine beta-synthase</fullName>
        <ecNumber evidence="4">4.2.1.22</ecNumber>
    </recommendedName>
</protein>
<dbReference type="RefSeq" id="XP_056751744.1">
    <property type="nucleotide sequence ID" value="XM_056899668.1"/>
</dbReference>
<reference evidence="8" key="1">
    <citation type="journal article" date="2023" name="IMA Fungus">
        <title>Comparative genomic study of the Penicillium genus elucidates a diverse pangenome and 15 lateral gene transfer events.</title>
        <authorList>
            <person name="Petersen C."/>
            <person name="Sorensen T."/>
            <person name="Nielsen M.R."/>
            <person name="Sondergaard T.E."/>
            <person name="Sorensen J.L."/>
            <person name="Fitzpatrick D.A."/>
            <person name="Frisvad J.C."/>
            <person name="Nielsen K.L."/>
        </authorList>
    </citation>
    <scope>NUCLEOTIDE SEQUENCE</scope>
    <source>
        <strain evidence="8">IBT 12815</strain>
    </source>
</reference>
<gene>
    <name evidence="8" type="ORF">N7537_008614</name>
</gene>
<name>A0AAD6E0T8_9EURO</name>
<feature type="domain" description="Tryptophan synthase beta chain-like PALP" evidence="7">
    <location>
        <begin position="26"/>
        <end position="323"/>
    </location>
</feature>
<comment type="similarity">
    <text evidence="3">Belongs to the cysteine synthase/cystathionine beta-synthase family.</text>
</comment>
<dbReference type="InterPro" id="IPR001216">
    <property type="entry name" value="P-phosphate_BS"/>
</dbReference>
<reference evidence="8" key="2">
    <citation type="submission" date="2023-01" db="EMBL/GenBank/DDBJ databases">
        <authorList>
            <person name="Petersen C."/>
        </authorList>
    </citation>
    <scope>NUCLEOTIDE SEQUENCE</scope>
    <source>
        <strain evidence="8">IBT 12815</strain>
    </source>
</reference>
<evidence type="ECO:0000256" key="2">
    <source>
        <dbReference type="ARBA" id="ARBA00005003"/>
    </source>
</evidence>